<evidence type="ECO:0000313" key="2">
    <source>
        <dbReference type="Proteomes" id="UP000271573"/>
    </source>
</evidence>
<dbReference type="AlphaFoldDB" id="A0A3G9IXQ1"/>
<proteinExistence type="predicted"/>
<accession>A0A3G9IXQ1</accession>
<dbReference type="Proteomes" id="UP000271573">
    <property type="component" value="Chromosome"/>
</dbReference>
<organism evidence="1 2">
    <name type="scientific">Nocardioides baekrokdamisoli</name>
    <dbReference type="NCBI Taxonomy" id="1804624"/>
    <lineage>
        <taxon>Bacteria</taxon>
        <taxon>Bacillati</taxon>
        <taxon>Actinomycetota</taxon>
        <taxon>Actinomycetes</taxon>
        <taxon>Propionibacteriales</taxon>
        <taxon>Nocardioidaceae</taxon>
        <taxon>Nocardioides</taxon>
    </lineage>
</organism>
<dbReference type="EMBL" id="AP019307">
    <property type="protein sequence ID" value="BBH17183.1"/>
    <property type="molecule type" value="Genomic_DNA"/>
</dbReference>
<name>A0A3G9IXQ1_9ACTN</name>
<gene>
    <name evidence="1" type="ORF">Back2_14700</name>
</gene>
<dbReference type="KEGG" id="nbe:Back2_14700"/>
<reference evidence="1 2" key="1">
    <citation type="submission" date="2018-11" db="EMBL/GenBank/DDBJ databases">
        <title>Complete genome sequence of Nocardioides baekrokdamisoli strain KCTC 39748.</title>
        <authorList>
            <person name="Kang S.W."/>
            <person name="Lee K.C."/>
            <person name="Kim K.K."/>
            <person name="Kim J.S."/>
            <person name="Kim D.S."/>
            <person name="Ko S.H."/>
            <person name="Yang S.H."/>
            <person name="Shin Y.K."/>
            <person name="Lee J.S."/>
        </authorList>
    </citation>
    <scope>NUCLEOTIDE SEQUENCE [LARGE SCALE GENOMIC DNA]</scope>
    <source>
        <strain evidence="1 2">KCTC 39748</strain>
    </source>
</reference>
<keyword evidence="2" id="KW-1185">Reference proteome</keyword>
<sequence>MNLDASAALPYGRLALEEVFFEHDGPKLFGLRSAVLGLRIIAICIDEDERESSLAFIYVVMGARRYFEVRAGHMSLREAIFAADRGCLWRIEHYSGGRSDSVTARLITAEEIPESDLPARGARLAIPTPTAAALDLGELREIAVQGLRTVAAIELEAYSENATEFPLRSLGVVGAALQDSVDSLAQEHQGRPTERGAISPAITEHVQMSVIGLRAASFAVVIGADKRGGMVDSGPFVEATLSRLTTLVGLGANAEELTAALRQYGARARNKFASLLRAVNGAGSGIGIVTVPQSGPASAATMTPRQVVAALTAIDAVEPSVEEIPVRRGALIGLNTRLHTFELTDLATAQRYAGKVAPAAYSQVDGLHVGQTAFVSATVRVEIDFAADDAETGRRYTLLAIAALAE</sequence>
<dbReference type="OrthoDB" id="9157229at2"/>
<dbReference type="RefSeq" id="WP_125568160.1">
    <property type="nucleotide sequence ID" value="NZ_AP019307.1"/>
</dbReference>
<evidence type="ECO:0000313" key="1">
    <source>
        <dbReference type="EMBL" id="BBH17183.1"/>
    </source>
</evidence>
<protein>
    <submittedName>
        <fullName evidence="1">Uncharacterized protein</fullName>
    </submittedName>
</protein>